<dbReference type="Pfam" id="PF14693">
    <property type="entry name" value="Ribosomal_TL5_C"/>
    <property type="match status" value="1"/>
</dbReference>
<dbReference type="GO" id="GO:0008097">
    <property type="term" value="F:5S rRNA binding"/>
    <property type="evidence" value="ECO:0007669"/>
    <property type="project" value="InterPro"/>
</dbReference>
<evidence type="ECO:0000256" key="1">
    <source>
        <dbReference type="ARBA" id="ARBA00022730"/>
    </source>
</evidence>
<dbReference type="InterPro" id="IPR029751">
    <property type="entry name" value="Ribosomal_L25_dom"/>
</dbReference>
<dbReference type="SUPFAM" id="SSF50715">
    <property type="entry name" value="Ribosomal protein L25-like"/>
    <property type="match status" value="1"/>
</dbReference>
<dbReference type="HAMAP" id="MF_01334">
    <property type="entry name" value="Ribosomal_bL25_CTC"/>
    <property type="match status" value="1"/>
</dbReference>
<dbReference type="GO" id="GO:0003735">
    <property type="term" value="F:structural constituent of ribosome"/>
    <property type="evidence" value="ECO:0007669"/>
    <property type="project" value="InterPro"/>
</dbReference>
<keyword evidence="4" id="KW-0687">Ribonucleoprotein</keyword>
<reference evidence="8" key="1">
    <citation type="submission" date="2018-05" db="EMBL/GenBank/DDBJ databases">
        <authorList>
            <person name="Lanie J.A."/>
            <person name="Ng W.-L."/>
            <person name="Kazmierczak K.M."/>
            <person name="Andrzejewski T.M."/>
            <person name="Davidsen T.M."/>
            <person name="Wayne K.J."/>
            <person name="Tettelin H."/>
            <person name="Glass J.I."/>
            <person name="Rusch D."/>
            <person name="Podicherti R."/>
            <person name="Tsui H.-C.T."/>
            <person name="Winkler M.E."/>
        </authorList>
    </citation>
    <scope>NUCLEOTIDE SEQUENCE</scope>
</reference>
<protein>
    <submittedName>
        <fullName evidence="8">Uncharacterized protein</fullName>
    </submittedName>
</protein>
<dbReference type="Gene3D" id="2.40.240.10">
    <property type="entry name" value="Ribosomal Protein L25, Chain P"/>
    <property type="match status" value="1"/>
</dbReference>
<dbReference type="NCBIfam" id="TIGR00731">
    <property type="entry name" value="bL25_bact_ctc"/>
    <property type="match status" value="1"/>
</dbReference>
<evidence type="ECO:0000313" key="8">
    <source>
        <dbReference type="EMBL" id="SUZ73686.1"/>
    </source>
</evidence>
<sequence length="233" mass="25570">MAQEFKLELDKRTELGNQAAKQMRDEGKIPGVFYSATHDAVPFAIDRRHLHDALQSMSRVYAVTVGEEKLHAILKEIQYHPVTEKIVHVDLFGVSLKDKITLSIPVVLDGEAAGVKTGGIMTQNITELEISCPATKVPEAVHIDVEEMEVGDSVHVYDLSIEDGEILTNPEITVVSVQAPKEEIIEEPELEEEELEGEEGETVEGEEAPTEEGEDDGVEKPSGDGKQEKSASK</sequence>
<accession>A0A381Q2V9</accession>
<evidence type="ECO:0000256" key="5">
    <source>
        <dbReference type="SAM" id="MobiDB-lite"/>
    </source>
</evidence>
<dbReference type="Gene3D" id="2.170.120.20">
    <property type="entry name" value="Ribosomal protein L25, beta domain"/>
    <property type="match status" value="1"/>
</dbReference>
<evidence type="ECO:0000256" key="3">
    <source>
        <dbReference type="ARBA" id="ARBA00022980"/>
    </source>
</evidence>
<dbReference type="GO" id="GO:0006412">
    <property type="term" value="P:translation"/>
    <property type="evidence" value="ECO:0007669"/>
    <property type="project" value="InterPro"/>
</dbReference>
<proteinExistence type="inferred from homology"/>
<feature type="compositionally biased region" description="Acidic residues" evidence="5">
    <location>
        <begin position="184"/>
        <end position="217"/>
    </location>
</feature>
<feature type="domain" description="Large ribosomal subunit protein bL25 beta" evidence="7">
    <location>
        <begin position="99"/>
        <end position="181"/>
    </location>
</feature>
<dbReference type="InterPro" id="IPR020930">
    <property type="entry name" value="Ribosomal_uL5_bac-type"/>
</dbReference>
<dbReference type="PANTHER" id="PTHR33284:SF1">
    <property type="entry name" value="RIBOSOMAL PROTEIN L25_GLN-TRNA SYNTHETASE, ANTI-CODON-BINDING DOMAIN-CONTAINING PROTEIN"/>
    <property type="match status" value="1"/>
</dbReference>
<keyword evidence="2" id="KW-0694">RNA-binding</keyword>
<organism evidence="8">
    <name type="scientific">marine metagenome</name>
    <dbReference type="NCBI Taxonomy" id="408172"/>
    <lineage>
        <taxon>unclassified sequences</taxon>
        <taxon>metagenomes</taxon>
        <taxon>ecological metagenomes</taxon>
    </lineage>
</organism>
<dbReference type="Pfam" id="PF01386">
    <property type="entry name" value="Ribosomal_L25p"/>
    <property type="match status" value="1"/>
</dbReference>
<keyword evidence="1" id="KW-0699">rRNA-binding</keyword>
<evidence type="ECO:0000256" key="2">
    <source>
        <dbReference type="ARBA" id="ARBA00022884"/>
    </source>
</evidence>
<dbReference type="InterPro" id="IPR001021">
    <property type="entry name" value="Ribosomal_bL25_long"/>
</dbReference>
<dbReference type="CDD" id="cd00495">
    <property type="entry name" value="Ribosomal_L25_TL5_CTC"/>
    <property type="match status" value="1"/>
</dbReference>
<dbReference type="EMBL" id="UINC01001186">
    <property type="protein sequence ID" value="SUZ73686.1"/>
    <property type="molecule type" value="Genomic_DNA"/>
</dbReference>
<dbReference type="InterPro" id="IPR020056">
    <property type="entry name" value="Rbsml_bL25/Gln-tRNA_synth_N"/>
</dbReference>
<evidence type="ECO:0000256" key="4">
    <source>
        <dbReference type="ARBA" id="ARBA00023274"/>
    </source>
</evidence>
<feature type="domain" description="Large ribosomal subunit protein bL25 L25" evidence="6">
    <location>
        <begin position="7"/>
        <end position="91"/>
    </location>
</feature>
<gene>
    <name evidence="8" type="ORF">METZ01_LOCUS26540</name>
</gene>
<dbReference type="InterPro" id="IPR020057">
    <property type="entry name" value="Ribosomal_bL25_b-dom"/>
</dbReference>
<evidence type="ECO:0000259" key="6">
    <source>
        <dbReference type="Pfam" id="PF01386"/>
    </source>
</evidence>
<dbReference type="PANTHER" id="PTHR33284">
    <property type="entry name" value="RIBOSOMAL PROTEIN L25/GLN-TRNA SYNTHETASE, ANTI-CODON-BINDING DOMAIN-CONTAINING PROTEIN"/>
    <property type="match status" value="1"/>
</dbReference>
<dbReference type="AlphaFoldDB" id="A0A381Q2V9"/>
<dbReference type="InterPro" id="IPR037121">
    <property type="entry name" value="Ribosomal_bL25_C"/>
</dbReference>
<name>A0A381Q2V9_9ZZZZ</name>
<dbReference type="InterPro" id="IPR011035">
    <property type="entry name" value="Ribosomal_bL25/Gln-tRNA_synth"/>
</dbReference>
<keyword evidence="3" id="KW-0689">Ribosomal protein</keyword>
<feature type="region of interest" description="Disordered" evidence="5">
    <location>
        <begin position="181"/>
        <end position="233"/>
    </location>
</feature>
<feature type="compositionally biased region" description="Basic and acidic residues" evidence="5">
    <location>
        <begin position="218"/>
        <end position="233"/>
    </location>
</feature>
<evidence type="ECO:0000259" key="7">
    <source>
        <dbReference type="Pfam" id="PF14693"/>
    </source>
</evidence>
<dbReference type="GO" id="GO:0022625">
    <property type="term" value="C:cytosolic large ribosomal subunit"/>
    <property type="evidence" value="ECO:0007669"/>
    <property type="project" value="TreeGrafter"/>
</dbReference>